<dbReference type="SUPFAM" id="SSF47413">
    <property type="entry name" value="lambda repressor-like DNA-binding domains"/>
    <property type="match status" value="1"/>
</dbReference>
<dbReference type="InterPro" id="IPR001387">
    <property type="entry name" value="Cro/C1-type_HTH"/>
</dbReference>
<evidence type="ECO:0000259" key="3">
    <source>
        <dbReference type="PROSITE" id="PS50943"/>
    </source>
</evidence>
<evidence type="ECO:0000256" key="2">
    <source>
        <dbReference type="SAM" id="Phobius"/>
    </source>
</evidence>
<dbReference type="CDD" id="cd00093">
    <property type="entry name" value="HTH_XRE"/>
    <property type="match status" value="1"/>
</dbReference>
<dbReference type="Pfam" id="PF01381">
    <property type="entry name" value="HTH_3"/>
    <property type="match status" value="1"/>
</dbReference>
<evidence type="ECO:0000313" key="4">
    <source>
        <dbReference type="EMBL" id="MCU6748234.1"/>
    </source>
</evidence>
<organism evidence="4 5">
    <name type="scientific">Faecalicatena acetigenes</name>
    <dbReference type="NCBI Taxonomy" id="2981790"/>
    <lineage>
        <taxon>Bacteria</taxon>
        <taxon>Bacillati</taxon>
        <taxon>Bacillota</taxon>
        <taxon>Clostridia</taxon>
        <taxon>Lachnospirales</taxon>
        <taxon>Lachnospiraceae</taxon>
        <taxon>Faecalicatena</taxon>
    </lineage>
</organism>
<keyword evidence="2" id="KW-0812">Transmembrane</keyword>
<dbReference type="PROSITE" id="PS50943">
    <property type="entry name" value="HTH_CROC1"/>
    <property type="match status" value="1"/>
</dbReference>
<evidence type="ECO:0000313" key="5">
    <source>
        <dbReference type="Proteomes" id="UP001652394"/>
    </source>
</evidence>
<dbReference type="RefSeq" id="WP_059066194.1">
    <property type="nucleotide sequence ID" value="NZ_JAOQJX010000018.1"/>
</dbReference>
<dbReference type="SMART" id="SM00530">
    <property type="entry name" value="HTH_XRE"/>
    <property type="match status" value="1"/>
</dbReference>
<sequence>MTVAEMIKQTRAESNMTQEEYGLKFGVTRQTVSSWENERSLPDLQMLIDICNTYHVSLDKLLNEDKEFVEKIDFYSKYKKGIKILGMCLAACFLIFAVIFINWKITEGNMNQTFKTKVEQLGFVKEKQIYELERDDVCYQLPNQKLPFLKKDFYVKNSYADFRMGDTEISITIYDGSEFEVQLNHYRNIKGTIGKTDKIQIKENALNDTEKKFYEENKETIEQVMSRLLEIHKSVYLKS</sequence>
<keyword evidence="2" id="KW-0472">Membrane</keyword>
<reference evidence="4 5" key="1">
    <citation type="journal article" date="2021" name="ISME Commun">
        <title>Automated analysis of genomic sequences facilitates high-throughput and comprehensive description of bacteria.</title>
        <authorList>
            <person name="Hitch T.C.A."/>
        </authorList>
    </citation>
    <scope>NUCLEOTIDE SEQUENCE [LARGE SCALE GENOMIC DNA]</scope>
    <source>
        <strain evidence="4 5">H2_18</strain>
    </source>
</reference>
<gene>
    <name evidence="4" type="ORF">OCV51_11310</name>
</gene>
<dbReference type="Proteomes" id="UP001652394">
    <property type="component" value="Unassembled WGS sequence"/>
</dbReference>
<comment type="caution">
    <text evidence="4">The sequence shown here is derived from an EMBL/GenBank/DDBJ whole genome shotgun (WGS) entry which is preliminary data.</text>
</comment>
<feature type="domain" description="HTH cro/C1-type" evidence="3">
    <location>
        <begin position="7"/>
        <end position="61"/>
    </location>
</feature>
<evidence type="ECO:0000256" key="1">
    <source>
        <dbReference type="ARBA" id="ARBA00023125"/>
    </source>
</evidence>
<dbReference type="EMBL" id="JAOQJX010000018">
    <property type="protein sequence ID" value="MCU6748234.1"/>
    <property type="molecule type" value="Genomic_DNA"/>
</dbReference>
<dbReference type="PANTHER" id="PTHR46558">
    <property type="entry name" value="TRACRIPTIONAL REGULATORY PROTEIN-RELATED-RELATED"/>
    <property type="match status" value="1"/>
</dbReference>
<dbReference type="InterPro" id="IPR010982">
    <property type="entry name" value="Lambda_DNA-bd_dom_sf"/>
</dbReference>
<keyword evidence="2" id="KW-1133">Transmembrane helix</keyword>
<protein>
    <submittedName>
        <fullName evidence="4">Helix-turn-helix domain-containing protein</fullName>
    </submittedName>
</protein>
<proteinExistence type="predicted"/>
<keyword evidence="5" id="KW-1185">Reference proteome</keyword>
<keyword evidence="1" id="KW-0238">DNA-binding</keyword>
<accession>A0ABT2TD85</accession>
<name>A0ABT2TD85_9FIRM</name>
<dbReference type="Gene3D" id="1.10.260.40">
    <property type="entry name" value="lambda repressor-like DNA-binding domains"/>
    <property type="match status" value="1"/>
</dbReference>
<dbReference type="PANTHER" id="PTHR46558:SF15">
    <property type="entry name" value="HELIX-TURN-HELIX DOMAIN PROTEIN"/>
    <property type="match status" value="1"/>
</dbReference>
<feature type="transmembrane region" description="Helical" evidence="2">
    <location>
        <begin position="84"/>
        <end position="103"/>
    </location>
</feature>